<keyword evidence="10 12" id="KW-0406">Ion transport</keyword>
<evidence type="ECO:0000256" key="6">
    <source>
        <dbReference type="ARBA" id="ARBA00022692"/>
    </source>
</evidence>
<feature type="domain" description="K+ potassium transporter integral membrane" evidence="13">
    <location>
        <begin position="21"/>
        <end position="473"/>
    </location>
</feature>
<comment type="subcellular location">
    <subcellularLocation>
        <location evidence="12">Cell membrane</location>
        <topology evidence="12">Multi-pass membrane protein</topology>
    </subcellularLocation>
    <subcellularLocation>
        <location evidence="1">Membrane</location>
        <topology evidence="1">Multi-pass membrane protein</topology>
    </subcellularLocation>
</comment>
<name>A0A2R4XK46_9BURK</name>
<dbReference type="OrthoDB" id="9805577at2"/>
<feature type="transmembrane region" description="Helical" evidence="12">
    <location>
        <begin position="409"/>
        <end position="428"/>
    </location>
</feature>
<proteinExistence type="inferred from homology"/>
<protein>
    <recommendedName>
        <fullName evidence="12">Probable potassium transport system protein Kup</fullName>
    </recommendedName>
</protein>
<dbReference type="GO" id="GO:0005886">
    <property type="term" value="C:plasma membrane"/>
    <property type="evidence" value="ECO:0007669"/>
    <property type="project" value="UniProtKB-SubCell"/>
</dbReference>
<feature type="transmembrane region" description="Helical" evidence="12">
    <location>
        <begin position="112"/>
        <end position="134"/>
    </location>
</feature>
<reference evidence="15 16" key="1">
    <citation type="submission" date="2018-04" db="EMBL/GenBank/DDBJ databases">
        <title>Bordetella sp. HZ20 isolated from seawater.</title>
        <authorList>
            <person name="Sun C."/>
        </authorList>
    </citation>
    <scope>NUCLEOTIDE SEQUENCE [LARGE SCALE GENOMIC DNA]</scope>
    <source>
        <strain evidence="15 16">HZ20</strain>
    </source>
</reference>
<dbReference type="Pfam" id="PF02705">
    <property type="entry name" value="K_trans"/>
    <property type="match status" value="1"/>
</dbReference>
<evidence type="ECO:0000256" key="4">
    <source>
        <dbReference type="ARBA" id="ARBA00022475"/>
    </source>
</evidence>
<comment type="function">
    <text evidence="12">Transport of potassium into the cell. Likely operates as a K(+):H(+) symporter.</text>
</comment>
<gene>
    <name evidence="15" type="primary">trkD</name>
    <name evidence="12" type="synonym">kup</name>
    <name evidence="15" type="ORF">DBV39_11420</name>
</gene>
<dbReference type="GO" id="GO:0015079">
    <property type="term" value="F:potassium ion transmembrane transporter activity"/>
    <property type="evidence" value="ECO:0007669"/>
    <property type="project" value="UniProtKB-UniRule"/>
</dbReference>
<comment type="similarity">
    <text evidence="2 12">Belongs to the HAK/KUP transporter (TC 2.A.72) family.</text>
</comment>
<accession>A0A2R4XK46</accession>
<evidence type="ECO:0000256" key="8">
    <source>
        <dbReference type="ARBA" id="ARBA00022958"/>
    </source>
</evidence>
<comment type="catalytic activity">
    <reaction evidence="12">
        <text>K(+)(in) + H(+)(in) = K(+)(out) + H(+)(out)</text>
        <dbReference type="Rhea" id="RHEA:28490"/>
        <dbReference type="ChEBI" id="CHEBI:15378"/>
        <dbReference type="ChEBI" id="CHEBI:29103"/>
    </reaction>
</comment>
<feature type="transmembrane region" description="Helical" evidence="12">
    <location>
        <begin position="146"/>
        <end position="168"/>
    </location>
</feature>
<evidence type="ECO:0000256" key="3">
    <source>
        <dbReference type="ARBA" id="ARBA00022448"/>
    </source>
</evidence>
<keyword evidence="7 12" id="KW-0769">Symport</keyword>
<keyword evidence="5 12" id="KW-0633">Potassium transport</keyword>
<keyword evidence="8 12" id="KW-0630">Potassium</keyword>
<feature type="transmembrane region" description="Helical" evidence="12">
    <location>
        <begin position="58"/>
        <end position="79"/>
    </location>
</feature>
<evidence type="ECO:0000259" key="13">
    <source>
        <dbReference type="Pfam" id="PF02705"/>
    </source>
</evidence>
<evidence type="ECO:0000256" key="11">
    <source>
        <dbReference type="ARBA" id="ARBA00023136"/>
    </source>
</evidence>
<dbReference type="InterPro" id="IPR053951">
    <property type="entry name" value="K_trans_N"/>
</dbReference>
<evidence type="ECO:0000256" key="10">
    <source>
        <dbReference type="ARBA" id="ARBA00023065"/>
    </source>
</evidence>
<keyword evidence="9 12" id="KW-1133">Transmembrane helix</keyword>
<dbReference type="InterPro" id="IPR003855">
    <property type="entry name" value="K+_transporter"/>
</dbReference>
<sequence length="631" mass="69281">MNVKSSDSSEVATSGKLLALVIGALGVVFGDIGTSPLYAFEVVFANPTHPVAPTPENVLGVLSLFVWALILVVTIKYVIFIMRFDNEGEGGIVALMTLLVNKAVRGGRLRRWFVPLGLVGAALFYGDGVITPAISVVSAVEGLETISPALSLYVVPVSLVILVALFLVQKQGTERLSRAFGPIMLLWFLVLALLGIYSIAQDARVLAAINPLHALIFIQTDAVLSFFLLGAVVLCMTGAEALYADMGHFGAKPIQRAWILIAFPALVLNYLGQGALVLQSPENIHNPFFRMAPDWALHGLILLATVATVVASQAVISGVFSMTQQLIQLRAIPRMTVLHTSLSNAGQIYIPATNWIMLALVVMLVLYFQSSNAMGGAYGIAVTGTMVITDLFAIAVVIRVRKWHWSRAILGALPFLMIDSLFFSANAFKILDGGWFPVSLSVVIMMVMMIWSRGVERIVAHESANSLLLKDFVGGIEDMNLFRGKGTAVFLTSDEHYTPPAMILLAQRMHALPQKVICLTVHVEEVPFVAASRRFELTPVDHGLYSLILRYGYRDSIEIPAVLSQLFPADDPEERYGYLINRWSLVAQKGDGWSVWRKNLFIFMFRNVPAQWRLFQMPPARVVEIGERLII</sequence>
<dbReference type="Pfam" id="PF22776">
    <property type="entry name" value="K_trans_C"/>
    <property type="match status" value="1"/>
</dbReference>
<keyword evidence="6 12" id="KW-0812">Transmembrane</keyword>
<evidence type="ECO:0000259" key="14">
    <source>
        <dbReference type="Pfam" id="PF22776"/>
    </source>
</evidence>
<keyword evidence="3 12" id="KW-0813">Transport</keyword>
<feature type="transmembrane region" description="Helical" evidence="12">
    <location>
        <begin position="17"/>
        <end position="38"/>
    </location>
</feature>
<dbReference type="Proteomes" id="UP000244571">
    <property type="component" value="Chromosome"/>
</dbReference>
<feature type="transmembrane region" description="Helical" evidence="12">
    <location>
        <begin position="434"/>
        <end position="451"/>
    </location>
</feature>
<evidence type="ECO:0000256" key="9">
    <source>
        <dbReference type="ARBA" id="ARBA00022989"/>
    </source>
</evidence>
<feature type="transmembrane region" description="Helical" evidence="12">
    <location>
        <begin position="375"/>
        <end position="397"/>
    </location>
</feature>
<feature type="transmembrane region" description="Helical" evidence="12">
    <location>
        <begin position="296"/>
        <end position="320"/>
    </location>
</feature>
<keyword evidence="11 12" id="KW-0472">Membrane</keyword>
<feature type="transmembrane region" description="Helical" evidence="12">
    <location>
        <begin position="180"/>
        <end position="200"/>
    </location>
</feature>
<keyword evidence="16" id="KW-1185">Reference proteome</keyword>
<evidence type="ECO:0000256" key="5">
    <source>
        <dbReference type="ARBA" id="ARBA00022538"/>
    </source>
</evidence>
<evidence type="ECO:0000256" key="1">
    <source>
        <dbReference type="ARBA" id="ARBA00004141"/>
    </source>
</evidence>
<feature type="transmembrane region" description="Helical" evidence="12">
    <location>
        <begin position="212"/>
        <end position="236"/>
    </location>
</feature>
<organism evidence="15 16">
    <name type="scientific">Orrella marina</name>
    <dbReference type="NCBI Taxonomy" id="2163011"/>
    <lineage>
        <taxon>Bacteria</taxon>
        <taxon>Pseudomonadati</taxon>
        <taxon>Pseudomonadota</taxon>
        <taxon>Betaproteobacteria</taxon>
        <taxon>Burkholderiales</taxon>
        <taxon>Alcaligenaceae</taxon>
        <taxon>Orrella</taxon>
    </lineage>
</organism>
<feature type="domain" description="K+ potassium transporter C-terminal" evidence="14">
    <location>
        <begin position="485"/>
        <end position="630"/>
    </location>
</feature>
<dbReference type="AlphaFoldDB" id="A0A2R4XK46"/>
<dbReference type="HAMAP" id="MF_01522">
    <property type="entry name" value="Kup"/>
    <property type="match status" value="1"/>
</dbReference>
<evidence type="ECO:0000256" key="2">
    <source>
        <dbReference type="ARBA" id="ARBA00007019"/>
    </source>
</evidence>
<dbReference type="KEGG" id="boz:DBV39_11420"/>
<dbReference type="InterPro" id="IPR023051">
    <property type="entry name" value="Kup"/>
</dbReference>
<dbReference type="GO" id="GO:0015293">
    <property type="term" value="F:symporter activity"/>
    <property type="evidence" value="ECO:0007669"/>
    <property type="project" value="UniProtKB-UniRule"/>
</dbReference>
<feature type="transmembrane region" description="Helical" evidence="12">
    <location>
        <begin position="257"/>
        <end position="276"/>
    </location>
</feature>
<dbReference type="InterPro" id="IPR053952">
    <property type="entry name" value="K_trans_C"/>
</dbReference>
<dbReference type="EMBL" id="CP028901">
    <property type="protein sequence ID" value="AWB34212.1"/>
    <property type="molecule type" value="Genomic_DNA"/>
</dbReference>
<dbReference type="PANTHER" id="PTHR30540:SF79">
    <property type="entry name" value="LOW AFFINITY POTASSIUM TRANSPORT SYSTEM PROTEIN KUP"/>
    <property type="match status" value="1"/>
</dbReference>
<feature type="transmembrane region" description="Helical" evidence="12">
    <location>
        <begin position="348"/>
        <end position="369"/>
    </location>
</feature>
<evidence type="ECO:0000256" key="7">
    <source>
        <dbReference type="ARBA" id="ARBA00022847"/>
    </source>
</evidence>
<evidence type="ECO:0000256" key="12">
    <source>
        <dbReference type="HAMAP-Rule" id="MF_01522"/>
    </source>
</evidence>
<dbReference type="RefSeq" id="WP_108621628.1">
    <property type="nucleotide sequence ID" value="NZ_CP028901.1"/>
</dbReference>
<evidence type="ECO:0000313" key="16">
    <source>
        <dbReference type="Proteomes" id="UP000244571"/>
    </source>
</evidence>
<keyword evidence="4 12" id="KW-1003">Cell membrane</keyword>
<evidence type="ECO:0000313" key="15">
    <source>
        <dbReference type="EMBL" id="AWB34212.1"/>
    </source>
</evidence>
<dbReference type="PANTHER" id="PTHR30540">
    <property type="entry name" value="OSMOTIC STRESS POTASSIUM TRANSPORTER"/>
    <property type="match status" value="1"/>
</dbReference>